<dbReference type="AlphaFoldDB" id="A0A1S7LPY6"/>
<gene>
    <name evidence="4" type="ORF">MAGMO_4009</name>
</gene>
<sequence>MKMFPTSVTNTQWTRVAELQGRHAHNRGPGVAFDHVLSKVQSAPTQVGTLNPTVIDHLARTLRQSLTGRQTVQLSQGGQQNQAGQSQLATERGLSSASWSYAGLPNSAMPNGGILPANAKQVKAAYVTHRSETHTSPGRVEKVSLRESTLAMPATEQSGHRGMSSGGERQEQAAMQVMRSEAQRVAELTGRNTIEQKSVTTSKHVPHADLIHQAAQINGLDERMLRAVVYVGSHFDAGSISSDGGQGLMNLRPELISELGVQDPLNAEENIMAGSAVLKSLMDRYQGHRDLALAAFQWGPTNLERDPNSIPQNILEYVERVSHILDGDEASHVLV</sequence>
<protein>
    <submittedName>
        <fullName evidence="4">Putative GH23: distantly related to lytic murein transglycosylase</fullName>
    </submittedName>
</protein>
<dbReference type="PANTHER" id="PTHR37423:SF2">
    <property type="entry name" value="MEMBRANE-BOUND LYTIC MUREIN TRANSGLYCOSYLASE C"/>
    <property type="match status" value="1"/>
</dbReference>
<dbReference type="Gene3D" id="1.10.530.10">
    <property type="match status" value="1"/>
</dbReference>
<feature type="region of interest" description="Disordered" evidence="2">
    <location>
        <begin position="70"/>
        <end position="91"/>
    </location>
</feature>
<comment type="similarity">
    <text evidence="1">Belongs to the transglycosylase Slt family.</text>
</comment>
<evidence type="ECO:0000256" key="1">
    <source>
        <dbReference type="ARBA" id="ARBA00007734"/>
    </source>
</evidence>
<feature type="domain" description="Transglycosylase SLT" evidence="3">
    <location>
        <begin position="210"/>
        <end position="305"/>
    </location>
</feature>
<evidence type="ECO:0000259" key="3">
    <source>
        <dbReference type="Pfam" id="PF01464"/>
    </source>
</evidence>
<dbReference type="CDD" id="cd00254">
    <property type="entry name" value="LT-like"/>
    <property type="match status" value="1"/>
</dbReference>
<name>A0A1S7LPY6_MAGMO</name>
<dbReference type="Pfam" id="PF01464">
    <property type="entry name" value="SLT"/>
    <property type="match status" value="1"/>
</dbReference>
<dbReference type="SUPFAM" id="SSF53955">
    <property type="entry name" value="Lysozyme-like"/>
    <property type="match status" value="1"/>
</dbReference>
<dbReference type="InterPro" id="IPR008258">
    <property type="entry name" value="Transglycosylase_SLT_dom_1"/>
</dbReference>
<organism evidence="4">
    <name type="scientific">Magnetococcus massalia (strain MO-1)</name>
    <dbReference type="NCBI Taxonomy" id="451514"/>
    <lineage>
        <taxon>Bacteria</taxon>
        <taxon>Pseudomonadati</taxon>
        <taxon>Pseudomonadota</taxon>
        <taxon>Magnetococcia</taxon>
        <taxon>Magnetococcales</taxon>
        <taxon>Magnetococcaceae</taxon>
        <taxon>Magnetococcus</taxon>
    </lineage>
</organism>
<dbReference type="EMBL" id="LO017727">
    <property type="protein sequence ID" value="CRH08137.1"/>
    <property type="molecule type" value="Genomic_DNA"/>
</dbReference>
<dbReference type="InterPro" id="IPR023346">
    <property type="entry name" value="Lysozyme-like_dom_sf"/>
</dbReference>
<dbReference type="PANTHER" id="PTHR37423">
    <property type="entry name" value="SOLUBLE LYTIC MUREIN TRANSGLYCOSYLASE-RELATED"/>
    <property type="match status" value="1"/>
</dbReference>
<accession>A0A1S7LPY6</accession>
<feature type="compositionally biased region" description="Low complexity" evidence="2">
    <location>
        <begin position="73"/>
        <end position="89"/>
    </location>
</feature>
<evidence type="ECO:0000256" key="2">
    <source>
        <dbReference type="SAM" id="MobiDB-lite"/>
    </source>
</evidence>
<proteinExistence type="inferred from homology"/>
<evidence type="ECO:0000313" key="4">
    <source>
        <dbReference type="EMBL" id="CRH08137.1"/>
    </source>
</evidence>
<reference evidence="4" key="1">
    <citation type="submission" date="2015-04" db="EMBL/GenBank/DDBJ databases">
        <authorList>
            <person name="Syromyatnikov M.Y."/>
            <person name="Popov V.N."/>
        </authorList>
    </citation>
    <scope>NUCLEOTIDE SEQUENCE</scope>
    <source>
        <strain evidence="4">MO-1</strain>
    </source>
</reference>